<keyword evidence="2" id="KW-0732">Signal</keyword>
<dbReference type="SUPFAM" id="SSF53218">
    <property type="entry name" value="Molybdenum cofactor biosynthesis proteins"/>
    <property type="match status" value="1"/>
</dbReference>
<evidence type="ECO:0000259" key="3">
    <source>
        <dbReference type="SMART" id="SM00852"/>
    </source>
</evidence>
<dbReference type="Gene3D" id="3.40.980.10">
    <property type="entry name" value="MoaB/Mog-like domain"/>
    <property type="match status" value="1"/>
</dbReference>
<name>A0A7S3SNL0_EMIHU</name>
<dbReference type="Pfam" id="PF00994">
    <property type="entry name" value="MoCF_biosynth"/>
    <property type="match status" value="1"/>
</dbReference>
<proteinExistence type="predicted"/>
<reference evidence="4" key="1">
    <citation type="submission" date="2021-01" db="EMBL/GenBank/DDBJ databases">
        <authorList>
            <person name="Corre E."/>
            <person name="Pelletier E."/>
            <person name="Niang G."/>
            <person name="Scheremetjew M."/>
            <person name="Finn R."/>
            <person name="Kale V."/>
            <person name="Holt S."/>
            <person name="Cochrane G."/>
            <person name="Meng A."/>
            <person name="Brown T."/>
            <person name="Cohen L."/>
        </authorList>
    </citation>
    <scope>NUCLEOTIDE SEQUENCE</scope>
    <source>
        <strain evidence="4">379</strain>
    </source>
</reference>
<dbReference type="PANTHER" id="PTHR13939">
    <property type="entry name" value="NICOTINAMIDE-NUCLEOTIDE AMIDOHYDROLASE PNCC"/>
    <property type="match status" value="1"/>
</dbReference>
<dbReference type="InterPro" id="IPR001453">
    <property type="entry name" value="MoaB/Mog_dom"/>
</dbReference>
<evidence type="ECO:0000256" key="2">
    <source>
        <dbReference type="SAM" id="SignalP"/>
    </source>
</evidence>
<dbReference type="AlphaFoldDB" id="A0A7S3SNL0"/>
<dbReference type="SMART" id="SM00852">
    <property type="entry name" value="MoCF_biosynth"/>
    <property type="match status" value="1"/>
</dbReference>
<dbReference type="EMBL" id="HBIR01030409">
    <property type="protein sequence ID" value="CAE0559410.1"/>
    <property type="molecule type" value="Transcribed_RNA"/>
</dbReference>
<gene>
    <name evidence="4" type="ORF">EHUX00137_LOCUS23558</name>
</gene>
<organism evidence="4">
    <name type="scientific">Emiliania huxleyi</name>
    <name type="common">Coccolithophore</name>
    <name type="synonym">Pontosphaera huxleyi</name>
    <dbReference type="NCBI Taxonomy" id="2903"/>
    <lineage>
        <taxon>Eukaryota</taxon>
        <taxon>Haptista</taxon>
        <taxon>Haptophyta</taxon>
        <taxon>Prymnesiophyceae</taxon>
        <taxon>Isochrysidales</taxon>
        <taxon>Noelaerhabdaceae</taxon>
        <taxon>Emiliania</taxon>
    </lineage>
</organism>
<evidence type="ECO:0000313" key="4">
    <source>
        <dbReference type="EMBL" id="CAE0559410.1"/>
    </source>
</evidence>
<feature type="signal peptide" evidence="2">
    <location>
        <begin position="1"/>
        <end position="18"/>
    </location>
</feature>
<feature type="compositionally biased region" description="Gly residues" evidence="1">
    <location>
        <begin position="246"/>
        <end position="270"/>
    </location>
</feature>
<dbReference type="SUPFAM" id="SSF52096">
    <property type="entry name" value="ClpP/crotonase"/>
    <property type="match status" value="1"/>
</dbReference>
<dbReference type="InterPro" id="IPR036425">
    <property type="entry name" value="MoaB/Mog-like_dom_sf"/>
</dbReference>
<dbReference type="PANTHER" id="PTHR13939:SF0">
    <property type="entry name" value="NMN AMIDOHYDROLASE-LIKE PROTEIN YFAY"/>
    <property type="match status" value="1"/>
</dbReference>
<feature type="domain" description="MoaB/Mog" evidence="3">
    <location>
        <begin position="328"/>
        <end position="507"/>
    </location>
</feature>
<protein>
    <recommendedName>
        <fullName evidence="3">MoaB/Mog domain-containing protein</fullName>
    </recommendedName>
</protein>
<feature type="region of interest" description="Disordered" evidence="1">
    <location>
        <begin position="543"/>
        <end position="564"/>
    </location>
</feature>
<evidence type="ECO:0000256" key="1">
    <source>
        <dbReference type="SAM" id="MobiDB-lite"/>
    </source>
</evidence>
<accession>A0A7S3SNL0</accession>
<dbReference type="InterPro" id="IPR029045">
    <property type="entry name" value="ClpP/crotonase-like_dom_sf"/>
</dbReference>
<dbReference type="Gene3D" id="3.30.750.44">
    <property type="match status" value="1"/>
</dbReference>
<feature type="compositionally biased region" description="Gly residues" evidence="1">
    <location>
        <begin position="553"/>
        <end position="564"/>
    </location>
</feature>
<sequence>MRNVLRFLLLCWLSAATAVKRPAPRTPQQRSGPRFRIVIPRKEPPKKRLLPSLPALPTSAELQETALARATRLREAVKEAPSQLRQAALDAPASARRAVDEAPGRIQQAVLGAPDALRDRALRTADAFDGGVFALGFAAALVVVSGGTTLLAREAGAFLTEGGRGEVLERALLFGAILGDVQDGYVDRQAIDLDELFETGVNAMLGSLDPYTTYEDAAQAEDLTTRTTGRYGGIGITIGADEGSSARGGGGGGGESGGGGGGESGGGGRGASPAAAAKAPEGRRLVRLVRLLMTELTIASPAAAGKVSAAAAEAAAEAGELLAAKTAALLVVGDEILSGATADVNIQAAAAALRAGAVALRRVTVVGDDLAEIEAELRLLAATHDLVITSGGVGPTCDDVTLKAVAAAFGTQLAPSDAMRGAIRERLSGEGSPSDARPLADEVVDKMSLLPAGARLRDLPPAPGARGEASGAVQWPLLQVGHVFVLPGVPAFFAAKVNGLVAHLVSGGAPVLKRSASLSTPEVELAPLINRLAATHPAVKLGSYPSFPPQPEGAGGAAGGGGGADAAQLERTLVTLEAEADTSKTLPVFSHRCGEQVTLEAEAGSAAEVEAALADLVAAVDPAAILKTE</sequence>
<dbReference type="InterPro" id="IPR050101">
    <property type="entry name" value="CinA"/>
</dbReference>
<feature type="region of interest" description="Disordered" evidence="1">
    <location>
        <begin position="239"/>
        <end position="278"/>
    </location>
</feature>
<feature type="chain" id="PRO_5030834351" description="MoaB/Mog domain-containing protein" evidence="2">
    <location>
        <begin position="19"/>
        <end position="629"/>
    </location>
</feature>